<dbReference type="SUPFAM" id="SSF69304">
    <property type="entry name" value="Tricorn protease N-terminal domain"/>
    <property type="match status" value="2"/>
</dbReference>
<protein>
    <recommendedName>
        <fullName evidence="4">DUF11 domain-containing protein</fullName>
    </recommendedName>
</protein>
<evidence type="ECO:0000313" key="5">
    <source>
        <dbReference type="EMBL" id="MBB5804730.1"/>
    </source>
</evidence>
<keyword evidence="3" id="KW-0732">Signal</keyword>
<dbReference type="AlphaFoldDB" id="A0A7W9M282"/>
<organism evidence="5 6">
    <name type="scientific">Saccharothrix ecbatanensis</name>
    <dbReference type="NCBI Taxonomy" id="1105145"/>
    <lineage>
        <taxon>Bacteria</taxon>
        <taxon>Bacillati</taxon>
        <taxon>Actinomycetota</taxon>
        <taxon>Actinomycetes</taxon>
        <taxon>Pseudonocardiales</taxon>
        <taxon>Pseudonocardiaceae</taxon>
        <taxon>Saccharothrix</taxon>
    </lineage>
</organism>
<dbReference type="SUPFAM" id="SSF53300">
    <property type="entry name" value="vWA-like"/>
    <property type="match status" value="1"/>
</dbReference>
<dbReference type="GO" id="GO:0005975">
    <property type="term" value="P:carbohydrate metabolic process"/>
    <property type="evidence" value="ECO:0007669"/>
    <property type="project" value="UniProtKB-ARBA"/>
</dbReference>
<gene>
    <name evidence="5" type="ORF">F4560_004498</name>
</gene>
<dbReference type="PANTHER" id="PTHR36842:SF1">
    <property type="entry name" value="PROTEIN TOLB"/>
    <property type="match status" value="1"/>
</dbReference>
<dbReference type="Gene3D" id="2.120.10.30">
    <property type="entry name" value="TolB, C-terminal domain"/>
    <property type="match status" value="2"/>
</dbReference>
<feature type="region of interest" description="Disordered" evidence="2">
    <location>
        <begin position="23"/>
        <end position="119"/>
    </location>
</feature>
<dbReference type="Pfam" id="PF07676">
    <property type="entry name" value="PD40"/>
    <property type="match status" value="5"/>
</dbReference>
<dbReference type="RefSeq" id="WP_184922782.1">
    <property type="nucleotide sequence ID" value="NZ_JACHMO010000001.1"/>
</dbReference>
<evidence type="ECO:0000256" key="3">
    <source>
        <dbReference type="SAM" id="SignalP"/>
    </source>
</evidence>
<feature type="chain" id="PRO_5031280362" description="DUF11 domain-containing protein" evidence="3">
    <location>
        <begin position="25"/>
        <end position="1074"/>
    </location>
</feature>
<dbReference type="Gene3D" id="3.40.50.410">
    <property type="entry name" value="von Willebrand factor, type A domain"/>
    <property type="match status" value="1"/>
</dbReference>
<feature type="domain" description="DUF11" evidence="4">
    <location>
        <begin position="872"/>
        <end position="966"/>
    </location>
</feature>
<dbReference type="Proteomes" id="UP000552097">
    <property type="component" value="Unassembled WGS sequence"/>
</dbReference>
<keyword evidence="6" id="KW-1185">Reference proteome</keyword>
<evidence type="ECO:0000256" key="1">
    <source>
        <dbReference type="ARBA" id="ARBA00009820"/>
    </source>
</evidence>
<dbReference type="Pfam" id="PF01345">
    <property type="entry name" value="DUF11"/>
    <property type="match status" value="2"/>
</dbReference>
<dbReference type="Gene3D" id="2.60.40.10">
    <property type="entry name" value="Immunoglobulins"/>
    <property type="match status" value="1"/>
</dbReference>
<reference evidence="5 6" key="1">
    <citation type="submission" date="2020-08" db="EMBL/GenBank/DDBJ databases">
        <title>Sequencing the genomes of 1000 actinobacteria strains.</title>
        <authorList>
            <person name="Klenk H.-P."/>
        </authorList>
    </citation>
    <scope>NUCLEOTIDE SEQUENCE [LARGE SCALE GENOMIC DNA]</scope>
    <source>
        <strain evidence="5 6">DSM 45486</strain>
    </source>
</reference>
<proteinExistence type="inferred from homology"/>
<feature type="region of interest" description="Disordered" evidence="2">
    <location>
        <begin position="330"/>
        <end position="354"/>
    </location>
</feature>
<dbReference type="InterPro" id="IPR036465">
    <property type="entry name" value="vWFA_dom_sf"/>
</dbReference>
<feature type="domain" description="DUF11" evidence="4">
    <location>
        <begin position="735"/>
        <end position="838"/>
    </location>
</feature>
<feature type="compositionally biased region" description="Pro residues" evidence="2">
    <location>
        <begin position="337"/>
        <end position="353"/>
    </location>
</feature>
<dbReference type="InterPro" id="IPR011042">
    <property type="entry name" value="6-blade_b-propeller_TolB-like"/>
</dbReference>
<dbReference type="InterPro" id="IPR013783">
    <property type="entry name" value="Ig-like_fold"/>
</dbReference>
<dbReference type="InterPro" id="IPR001434">
    <property type="entry name" value="OmcB-like_DUF11"/>
</dbReference>
<dbReference type="PANTHER" id="PTHR36842">
    <property type="entry name" value="PROTEIN TOLB HOMOLOG"/>
    <property type="match status" value="1"/>
</dbReference>
<evidence type="ECO:0000313" key="6">
    <source>
        <dbReference type="Proteomes" id="UP000552097"/>
    </source>
</evidence>
<feature type="signal peptide" evidence="3">
    <location>
        <begin position="1"/>
        <end position="24"/>
    </location>
</feature>
<comment type="caution">
    <text evidence="5">The sequence shown here is derived from an EMBL/GenBank/DDBJ whole genome shotgun (WGS) entry which is preliminary data.</text>
</comment>
<comment type="similarity">
    <text evidence="1">Belongs to the TolB family.</text>
</comment>
<evidence type="ECO:0000259" key="4">
    <source>
        <dbReference type="Pfam" id="PF01345"/>
    </source>
</evidence>
<sequence>MRHLALAVLLLAGLVVAARPVATAQPPDPTAPYRIGVSRTGDIWSTDADGDDPRQHTNTRRPRETDPDYSPDGTLVAYTVDPGSDARTEVVIANADGSNPRRLSDREGERQPSWSPDGTMIAVTDDEGIKIVRVSDGAVLDSIPAPAHTEVEDSHPAWSPDGDTIAFARDTRRATTPRVTPFTVGASAQDSFTTTATVRTPTVLAKPEIMFLVDTTASMVTTIDALRTNLGKAMGRIADAEPEATFGLAAYEDFTDGVERRFRLVAPLGKAEAVQTALGLLDLGDGGDLEEDWFNALHEIARSTNADGSYKVFSKPGTSRIIVLAGDASSHECDPTWPNPTVSPTPTPTPTTDPGPAIRAQDEPEECGPYWQRSTVIEDLTSRDGDPAPRDIHVVGVPVITSEDESLDRQGQATEITLATDGALIDAGASPDDIVAAIEDGITRIPVTVRPIAACPANVSVTFQPESATVGGNTEVKFTETVRFVEPGPSSAALGDVRCTIRFEFDGKTPDQPYEQHLDITRRAGPTLVVESQATSSPNGDPVPVTFTTTATNAAGAALPVRCDATSGALFPVGLTTLTCSTTERGRTVTARTFITVYAPDPNSFRDIWLAELDGTELDGTSVRRQLDLTRRFTGGCGRDDSAPAWSPDGTRLVYEHADALCVAILAGGSATRIVSGNPSDPAWSPDGALIAFSRYDGDSPSLVWTVPPSGGDAGPLIALDEDDVTQPAFQRLPDLRLTGAAVPAEIVFGGTTTVRLKVTNVGLTAPRAANVAITVPAGLLVDGITTTVGTCTATTCTLGRLAPGGVADIQLTVTGTTAGRHVVRASLPDDVNPGDNRVDMPITVAEEVRPPANPGSLSMAVALAPLESYVGGDDLVLSYRVRNGAPEPMTDVRVVTALPPQLLPVKAVVGCSADGATCPIGTLAPGQEAEVRVTLPAKAAVAGTAGGSVIGVGPDSNAADNTAATGVLVRQPEITVAPGVGPTGFVPRATGKAFPPGATVKLAWTVGLSQTPGLVVVKADGTFDTQFLVFHNDRIGPRQLEGTTVIGPAFGPVRSKDFLVVRSALQPPDFVNR</sequence>
<dbReference type="InterPro" id="IPR011659">
    <property type="entry name" value="WD40"/>
</dbReference>
<name>A0A7W9M282_9PSEU</name>
<evidence type="ECO:0000256" key="2">
    <source>
        <dbReference type="SAM" id="MobiDB-lite"/>
    </source>
</evidence>
<accession>A0A7W9M282</accession>
<feature type="compositionally biased region" description="Basic and acidic residues" evidence="2">
    <location>
        <begin position="51"/>
        <end position="66"/>
    </location>
</feature>
<dbReference type="EMBL" id="JACHMO010000001">
    <property type="protein sequence ID" value="MBB5804730.1"/>
    <property type="molecule type" value="Genomic_DNA"/>
</dbReference>